<gene>
    <name evidence="1" type="ORF">JQN83_13015</name>
</gene>
<evidence type="ECO:0000313" key="1">
    <source>
        <dbReference type="EMBL" id="MBO4161723.1"/>
    </source>
</evidence>
<sequence>MSQPSTGLLATGTVWTSGSATLALAASDGTIRQQPLSLGQLVGWNLHGPRRCIGTWNGETRRQQLCPHRHPIEVDASASQCPPCQAADPGRRFARGDDLTDPRTFGLYLAWFAPGLIKVGLTAVDRGNDRLTEQAAVAFTWLAEGPLPAVRRAERLISGLGEFGESVRRDRKVSAWWHLGEPQQRIAQLRDAWHRTVPQIAGDARLTVARPRMCDLADTYGLNTRPSSPAREIGPLRVDVTLVGRISAVAGSDLILDTIAGPGLLNTRTLAGWTLTSADVRGAAAPPMRALNLVGTHEQNVPETLF</sequence>
<accession>A0ABS3V7X8</accession>
<evidence type="ECO:0000313" key="2">
    <source>
        <dbReference type="Proteomes" id="UP000671399"/>
    </source>
</evidence>
<dbReference type="InterPro" id="IPR021246">
    <property type="entry name" value="DUF2797"/>
</dbReference>
<protein>
    <submittedName>
        <fullName evidence="1">DUF2797 domain-containing protein</fullName>
    </submittedName>
</protein>
<keyword evidence="2" id="KW-1185">Reference proteome</keyword>
<proteinExistence type="predicted"/>
<name>A0ABS3V7X8_9ACTN</name>
<dbReference type="Proteomes" id="UP000671399">
    <property type="component" value="Unassembled WGS sequence"/>
</dbReference>
<organism evidence="1 2">
    <name type="scientific">Micromonospora antibiotica</name>
    <dbReference type="NCBI Taxonomy" id="2807623"/>
    <lineage>
        <taxon>Bacteria</taxon>
        <taxon>Bacillati</taxon>
        <taxon>Actinomycetota</taxon>
        <taxon>Actinomycetes</taxon>
        <taxon>Micromonosporales</taxon>
        <taxon>Micromonosporaceae</taxon>
        <taxon>Micromonospora</taxon>
    </lineage>
</organism>
<comment type="caution">
    <text evidence="1">The sequence shown here is derived from an EMBL/GenBank/DDBJ whole genome shotgun (WGS) entry which is preliminary data.</text>
</comment>
<dbReference type="EMBL" id="JAGFWR010000005">
    <property type="protein sequence ID" value="MBO4161723.1"/>
    <property type="molecule type" value="Genomic_DNA"/>
</dbReference>
<dbReference type="Pfam" id="PF10977">
    <property type="entry name" value="DUF2797"/>
    <property type="match status" value="1"/>
</dbReference>
<reference evidence="1 2" key="1">
    <citation type="submission" date="2021-03" db="EMBL/GenBank/DDBJ databases">
        <authorList>
            <person name="Lee D.-H."/>
        </authorList>
    </citation>
    <scope>NUCLEOTIDE SEQUENCE [LARGE SCALE GENOMIC DNA]</scope>
    <source>
        <strain evidence="1 2">MMS20-R2-23</strain>
    </source>
</reference>
<dbReference type="RefSeq" id="WP_208567371.1">
    <property type="nucleotide sequence ID" value="NZ_JAGFWR010000005.1"/>
</dbReference>